<gene>
    <name evidence="2" type="ORF">g.34901</name>
</gene>
<organism evidence="2">
    <name type="scientific">Graphocephala atropunctata</name>
    <dbReference type="NCBI Taxonomy" id="36148"/>
    <lineage>
        <taxon>Eukaryota</taxon>
        <taxon>Metazoa</taxon>
        <taxon>Ecdysozoa</taxon>
        <taxon>Arthropoda</taxon>
        <taxon>Hexapoda</taxon>
        <taxon>Insecta</taxon>
        <taxon>Pterygota</taxon>
        <taxon>Neoptera</taxon>
        <taxon>Paraneoptera</taxon>
        <taxon>Hemiptera</taxon>
        <taxon>Auchenorrhyncha</taxon>
        <taxon>Membracoidea</taxon>
        <taxon>Cicadellidae</taxon>
        <taxon>Cicadellinae</taxon>
        <taxon>Cicadellini</taxon>
        <taxon>Graphocephala</taxon>
    </lineage>
</organism>
<reference evidence="2" key="1">
    <citation type="submission" date="2015-11" db="EMBL/GenBank/DDBJ databases">
        <title>De novo transcriptome assembly of four potential Pierce s Disease insect vectors from Arizona vineyards.</title>
        <authorList>
            <person name="Tassone E.E."/>
        </authorList>
    </citation>
    <scope>NUCLEOTIDE SEQUENCE</scope>
</reference>
<feature type="domain" description="PiggyBac transposable element-derived protein" evidence="1">
    <location>
        <begin position="13"/>
        <end position="285"/>
    </location>
</feature>
<evidence type="ECO:0000259" key="1">
    <source>
        <dbReference type="Pfam" id="PF13843"/>
    </source>
</evidence>
<proteinExistence type="predicted"/>
<dbReference type="AlphaFoldDB" id="A0A1B6KLU3"/>
<dbReference type="PANTHER" id="PTHR46599">
    <property type="entry name" value="PIGGYBAC TRANSPOSABLE ELEMENT-DERIVED PROTEIN 4"/>
    <property type="match status" value="1"/>
</dbReference>
<dbReference type="Pfam" id="PF13843">
    <property type="entry name" value="DDE_Tnp_1_7"/>
    <property type="match status" value="1"/>
</dbReference>
<accession>A0A1B6KLU3</accession>
<protein>
    <recommendedName>
        <fullName evidence="1">PiggyBac transposable element-derived protein domain-containing protein</fullName>
    </recommendedName>
</protein>
<sequence>MFDPAKSGLIYKANFSEKRFRFLVDCLRFDDKATREARRQSDKLAAIREIWDQFILTCTANYEPGPYLTIDEQLLAFRGRCPFKMYIPNKPAKYGIKIVMICDVGSKYMLNAEPYLGKQTTPRDVPVSEYFVKKLISPYNGTNRNLTMDNWFTSIPLVDELKEAPFNITVVGTVRLNKPEIPRCLLFMKNRAIGDSRFIFNGTTTLVSVKVKSNKVICLTSTMHEGTEIEPQSGKPSIVHHYNQTKVGVDCFDQMCSVMSCSRKTKRWPLCLFFGMMNMAFINSYVIYNRRLASKGETLVSRKCFMEELYKGLTTPWLEERLRQVLQRSLRSTILTVLGREDVQAPELPPAVENRRTTCRLCPASKRRMTKSHCAKCNKPFCGEHRADICRECI</sequence>
<dbReference type="InterPro" id="IPR029526">
    <property type="entry name" value="PGBD"/>
</dbReference>
<dbReference type="EMBL" id="GEBQ01027558">
    <property type="protein sequence ID" value="JAT12419.1"/>
    <property type="molecule type" value="Transcribed_RNA"/>
</dbReference>
<dbReference type="PANTHER" id="PTHR46599:SF6">
    <property type="entry name" value="DUAL SPECIFICITY PHOSPHATASE 26"/>
    <property type="match status" value="1"/>
</dbReference>
<name>A0A1B6KLU3_9HEMI</name>
<evidence type="ECO:0000313" key="2">
    <source>
        <dbReference type="EMBL" id="JAT12419.1"/>
    </source>
</evidence>